<evidence type="ECO:0000256" key="4">
    <source>
        <dbReference type="ARBA" id="ARBA00022692"/>
    </source>
</evidence>
<dbReference type="Pfam" id="PF09753">
    <property type="entry name" value="Use1"/>
    <property type="match status" value="1"/>
</dbReference>
<comment type="subcellular location">
    <subcellularLocation>
        <location evidence="1">Endoplasmic reticulum membrane</location>
        <topology evidence="1">Single-pass type IV membrane protein</topology>
    </subcellularLocation>
</comment>
<keyword evidence="8" id="KW-1133">Transmembrane helix</keyword>
<evidence type="ECO:0000256" key="7">
    <source>
        <dbReference type="ARBA" id="ARBA00022927"/>
    </source>
</evidence>
<protein>
    <submittedName>
        <fullName evidence="10">Uncharacterized protein</fullName>
    </submittedName>
</protein>
<evidence type="ECO:0000256" key="3">
    <source>
        <dbReference type="ARBA" id="ARBA00022448"/>
    </source>
</evidence>
<keyword evidence="9" id="KW-0472">Membrane</keyword>
<proteinExistence type="inferred from homology"/>
<dbReference type="EMBL" id="JAJSOW010000002">
    <property type="protein sequence ID" value="KAI9198091.1"/>
    <property type="molecule type" value="Genomic_DNA"/>
</dbReference>
<evidence type="ECO:0000256" key="5">
    <source>
        <dbReference type="ARBA" id="ARBA00022824"/>
    </source>
</evidence>
<evidence type="ECO:0000256" key="9">
    <source>
        <dbReference type="ARBA" id="ARBA00023136"/>
    </source>
</evidence>
<dbReference type="Proteomes" id="UP001064489">
    <property type="component" value="Chromosome 13"/>
</dbReference>
<accession>A0AAD5JF29</accession>
<keyword evidence="11" id="KW-1185">Reference proteome</keyword>
<keyword evidence="6" id="KW-0931">ER-Golgi transport</keyword>
<dbReference type="GO" id="GO:0005484">
    <property type="term" value="F:SNAP receptor activity"/>
    <property type="evidence" value="ECO:0007669"/>
    <property type="project" value="TreeGrafter"/>
</dbReference>
<comment type="caution">
    <text evidence="10">The sequence shown here is derived from an EMBL/GenBank/DDBJ whole genome shotgun (WGS) entry which is preliminary data.</text>
</comment>
<name>A0AAD5JF29_ACENE</name>
<sequence>MSSALLIRLQIAAFFVALQISFSLKLFISPIYRLVSNFQDRTHDTVKADTSEPVKLDAAAQAHIEKHRKLQDNLTDEMVGLARQLKESSLVMSQSTLKKEGN</sequence>
<dbReference type="AlphaFoldDB" id="A0AAD5JF29"/>
<comment type="similarity">
    <text evidence="2">Belongs to the USE1 family.</text>
</comment>
<evidence type="ECO:0000313" key="10">
    <source>
        <dbReference type="EMBL" id="KAI9198091.1"/>
    </source>
</evidence>
<evidence type="ECO:0000256" key="6">
    <source>
        <dbReference type="ARBA" id="ARBA00022892"/>
    </source>
</evidence>
<organism evidence="10 11">
    <name type="scientific">Acer negundo</name>
    <name type="common">Box elder</name>
    <dbReference type="NCBI Taxonomy" id="4023"/>
    <lineage>
        <taxon>Eukaryota</taxon>
        <taxon>Viridiplantae</taxon>
        <taxon>Streptophyta</taxon>
        <taxon>Embryophyta</taxon>
        <taxon>Tracheophyta</taxon>
        <taxon>Spermatophyta</taxon>
        <taxon>Magnoliopsida</taxon>
        <taxon>eudicotyledons</taxon>
        <taxon>Gunneridae</taxon>
        <taxon>Pentapetalae</taxon>
        <taxon>rosids</taxon>
        <taxon>malvids</taxon>
        <taxon>Sapindales</taxon>
        <taxon>Sapindaceae</taxon>
        <taxon>Hippocastanoideae</taxon>
        <taxon>Acereae</taxon>
        <taxon>Acer</taxon>
    </lineage>
</organism>
<keyword evidence="5" id="KW-0256">Endoplasmic reticulum</keyword>
<keyword evidence="3" id="KW-0813">Transport</keyword>
<reference evidence="10 11" key="1">
    <citation type="journal article" date="2022" name="Plant J.">
        <title>Strategies of tolerance reflected in two North American maple genomes.</title>
        <authorList>
            <person name="McEvoy S.L."/>
            <person name="Sezen U.U."/>
            <person name="Trouern-Trend A."/>
            <person name="McMahon S.M."/>
            <person name="Schaberg P.G."/>
            <person name="Yang J."/>
            <person name="Wegrzyn J.L."/>
            <person name="Swenson N.G."/>
        </authorList>
    </citation>
    <scope>NUCLEOTIDE SEQUENCE [LARGE SCALE GENOMIC DNA]</scope>
    <source>
        <strain evidence="10">91603</strain>
    </source>
</reference>
<dbReference type="InterPro" id="IPR019150">
    <property type="entry name" value="Vesicle_transport_protein_Use1"/>
</dbReference>
<evidence type="ECO:0000256" key="2">
    <source>
        <dbReference type="ARBA" id="ARBA00007891"/>
    </source>
</evidence>
<evidence type="ECO:0000256" key="1">
    <source>
        <dbReference type="ARBA" id="ARBA00004163"/>
    </source>
</evidence>
<gene>
    <name evidence="10" type="ORF">LWI28_009964</name>
</gene>
<keyword evidence="7" id="KW-0653">Protein transport</keyword>
<evidence type="ECO:0000256" key="8">
    <source>
        <dbReference type="ARBA" id="ARBA00022989"/>
    </source>
</evidence>
<keyword evidence="4" id="KW-0812">Transmembrane</keyword>
<dbReference type="PANTHER" id="PTHR13050">
    <property type="entry name" value="USE1-LIKE PROTEIN"/>
    <property type="match status" value="1"/>
</dbReference>
<dbReference type="PANTHER" id="PTHR13050:SF7">
    <property type="entry name" value="VESICLE TRANSPORT PROTEIN USE1"/>
    <property type="match status" value="1"/>
</dbReference>
<evidence type="ECO:0000313" key="11">
    <source>
        <dbReference type="Proteomes" id="UP001064489"/>
    </source>
</evidence>
<dbReference type="GO" id="GO:0031201">
    <property type="term" value="C:SNARE complex"/>
    <property type="evidence" value="ECO:0007669"/>
    <property type="project" value="TreeGrafter"/>
</dbReference>
<dbReference type="GO" id="GO:0005789">
    <property type="term" value="C:endoplasmic reticulum membrane"/>
    <property type="evidence" value="ECO:0007669"/>
    <property type="project" value="UniProtKB-SubCell"/>
</dbReference>
<dbReference type="GO" id="GO:0006890">
    <property type="term" value="P:retrograde vesicle-mediated transport, Golgi to endoplasmic reticulum"/>
    <property type="evidence" value="ECO:0007669"/>
    <property type="project" value="TreeGrafter"/>
</dbReference>
<dbReference type="GO" id="GO:0015031">
    <property type="term" value="P:protein transport"/>
    <property type="evidence" value="ECO:0007669"/>
    <property type="project" value="UniProtKB-KW"/>
</dbReference>